<dbReference type="SUPFAM" id="SSF53720">
    <property type="entry name" value="ALDH-like"/>
    <property type="match status" value="1"/>
</dbReference>
<name>A0A422QGQ6_9BURK</name>
<dbReference type="GO" id="GO:0016620">
    <property type="term" value="F:oxidoreductase activity, acting on the aldehyde or oxo group of donors, NAD or NADP as acceptor"/>
    <property type="evidence" value="ECO:0007669"/>
    <property type="project" value="InterPro"/>
</dbReference>
<evidence type="ECO:0000313" key="3">
    <source>
        <dbReference type="EMBL" id="RNF29150.1"/>
    </source>
</evidence>
<dbReference type="OrthoDB" id="9770537at2"/>
<dbReference type="InterPro" id="IPR044151">
    <property type="entry name" value="ALDH_KGSADH"/>
</dbReference>
<gene>
    <name evidence="3" type="ORF">NM04_19465</name>
</gene>
<evidence type="ECO:0000256" key="1">
    <source>
        <dbReference type="ARBA" id="ARBA00023002"/>
    </source>
</evidence>
<protein>
    <submittedName>
        <fullName evidence="3">2,5-dioxovalerate dehydrogenase</fullName>
    </submittedName>
</protein>
<evidence type="ECO:0000313" key="4">
    <source>
        <dbReference type="Proteomes" id="UP000283254"/>
    </source>
</evidence>
<dbReference type="RefSeq" id="WP_123071104.1">
    <property type="nucleotide sequence ID" value="NZ_JSAB01000235.1"/>
</dbReference>
<accession>A0A422QGQ6</accession>
<dbReference type="CDD" id="cd07129">
    <property type="entry name" value="ALDH_KGSADH"/>
    <property type="match status" value="1"/>
</dbReference>
<proteinExistence type="predicted"/>
<evidence type="ECO:0000259" key="2">
    <source>
        <dbReference type="Pfam" id="PF00171"/>
    </source>
</evidence>
<dbReference type="PANTHER" id="PTHR43353">
    <property type="entry name" value="SUCCINATE-SEMIALDEHYDE DEHYDROGENASE, MITOCHONDRIAL"/>
    <property type="match status" value="1"/>
</dbReference>
<dbReference type="Gene3D" id="3.40.309.10">
    <property type="entry name" value="Aldehyde Dehydrogenase, Chain A, domain 2"/>
    <property type="match status" value="1"/>
</dbReference>
<dbReference type="InterPro" id="IPR015590">
    <property type="entry name" value="Aldehyde_DH_dom"/>
</dbReference>
<keyword evidence="4" id="KW-1185">Reference proteome</keyword>
<sequence length="525" mass="54321">MNISGEMIIGHQILRGSAGVARAYNPASKQDLEPEFGLATPADLARACELADAAVEPYRALPLELRARFLETIAQRILDLGPLLIERAGQESGLPAARLEGERGRTVNQLRLFAKVVRDGHFLGATLDSALPERTPPRSDLRMRKIPLGAVAVLGASNFPLAFSVAGGDTASALAAGCPVVVKAHNAHLGTSELVGKAVLQAALECGMPEGVFSLLIGEGNQIGGDLVSHPAIRAVGFTGSRGGGLALAQIAAKRKEPIPVYAEMSSINPVYLLPGALEAGGAKLAGAFVDSLTMGVGQFCTNPGLVIGLAGPQLDAFRDAAAAALQLKPAGTMLTAGIHQAYDTAIGKRTGVSGVQLVANGSQEGPGCAARAALYQCDAATFLANPALEEEIFGPVSLLIACHNEDEILAVTRHLEGQLTATVHAVETDHALAGALLPLLERKVGRILFNGFPTGVEVSYAMVHGGPFPATSDARSTSVGATAIERFLRPVCYQDVPAGLLPEALKDGNPLGLVRLVDGEVKLA</sequence>
<dbReference type="InterPro" id="IPR016163">
    <property type="entry name" value="Ald_DH_C"/>
</dbReference>
<dbReference type="InterPro" id="IPR050740">
    <property type="entry name" value="Aldehyde_DH_Superfamily"/>
</dbReference>
<organism evidence="3 4">
    <name type="scientific">Massilia aurea</name>
    <dbReference type="NCBI Taxonomy" id="373040"/>
    <lineage>
        <taxon>Bacteria</taxon>
        <taxon>Pseudomonadati</taxon>
        <taxon>Pseudomonadota</taxon>
        <taxon>Betaproteobacteria</taxon>
        <taxon>Burkholderiales</taxon>
        <taxon>Oxalobacteraceae</taxon>
        <taxon>Telluria group</taxon>
        <taxon>Massilia</taxon>
    </lineage>
</organism>
<dbReference type="Gene3D" id="3.40.605.10">
    <property type="entry name" value="Aldehyde Dehydrogenase, Chain A, domain 1"/>
    <property type="match status" value="1"/>
</dbReference>
<dbReference type="PANTHER" id="PTHR43353:SF3">
    <property type="entry name" value="ALDEHYDE DEHYDROGENASE-RELATED"/>
    <property type="match status" value="1"/>
</dbReference>
<dbReference type="InterPro" id="IPR016162">
    <property type="entry name" value="Ald_DH_N"/>
</dbReference>
<dbReference type="Pfam" id="PF00171">
    <property type="entry name" value="Aldedh"/>
    <property type="match status" value="1"/>
</dbReference>
<keyword evidence="1" id="KW-0560">Oxidoreductase</keyword>
<dbReference type="AlphaFoldDB" id="A0A422QGQ6"/>
<feature type="domain" description="Aldehyde dehydrogenase" evidence="2">
    <location>
        <begin position="22"/>
        <end position="457"/>
    </location>
</feature>
<dbReference type="InterPro" id="IPR016161">
    <property type="entry name" value="Ald_DH/histidinol_DH"/>
</dbReference>
<reference evidence="3" key="1">
    <citation type="submission" date="2014-10" db="EMBL/GenBank/DDBJ databases">
        <title>Massilia sp. genome.</title>
        <authorList>
            <person name="Xu B."/>
            <person name="Dai L."/>
            <person name="Huang Z."/>
        </authorList>
    </citation>
    <scope>NUCLEOTIDE SEQUENCE [LARGE SCALE GENOMIC DNA]</scope>
    <source>
        <strain evidence="3">CFS-1</strain>
    </source>
</reference>
<dbReference type="EMBL" id="JSAB01000235">
    <property type="protein sequence ID" value="RNF29150.1"/>
    <property type="molecule type" value="Genomic_DNA"/>
</dbReference>
<comment type="caution">
    <text evidence="3">The sequence shown here is derived from an EMBL/GenBank/DDBJ whole genome shotgun (WGS) entry which is preliminary data.</text>
</comment>
<dbReference type="Proteomes" id="UP000283254">
    <property type="component" value="Unassembled WGS sequence"/>
</dbReference>